<gene>
    <name evidence="1" type="ORF">CCUG60884_00313</name>
</gene>
<proteinExistence type="predicted"/>
<reference evidence="1 2" key="1">
    <citation type="journal article" date="2019" name="Sci. Rep.">
        <title>Extended insight into the Mycobacterium chelonae-abscessus complex through whole genome sequencing of Mycobacterium salmoniphilum outbreak and Mycobacterium salmoniphilum-like strains.</title>
        <authorList>
            <person name="Behra P.R.K."/>
            <person name="Das S."/>
            <person name="Pettersson B.M.F."/>
            <person name="Shirreff L."/>
            <person name="DuCote T."/>
            <person name="Jacobsson K.G."/>
            <person name="Ennis D.G."/>
            <person name="Kirsebom L.A."/>
        </authorList>
    </citation>
    <scope>NUCLEOTIDE SEQUENCE [LARGE SCALE GENOMIC DNA]</scope>
    <source>
        <strain evidence="1 2">CCUG 60884</strain>
    </source>
</reference>
<dbReference type="InterPro" id="IPR027417">
    <property type="entry name" value="P-loop_NTPase"/>
</dbReference>
<dbReference type="RefSeq" id="WP_134081062.1">
    <property type="nucleotide sequence ID" value="NZ_PECL01000003.1"/>
</dbReference>
<dbReference type="Proteomes" id="UP000294604">
    <property type="component" value="Unassembled WGS sequence"/>
</dbReference>
<sequence>MSDLEDHQRALQALREQMLARSERPAVERPEPRVVIHLDEFATTEPVTTTPTQGDGPALSVLGKLLRTARQLPLRVIAWQQRPAAAPVHPESETEIT</sequence>
<name>A0A4V3I1E8_9MYCO</name>
<dbReference type="EMBL" id="PECL01000003">
    <property type="protein sequence ID" value="TEA09144.1"/>
    <property type="molecule type" value="Genomic_DNA"/>
</dbReference>
<comment type="caution">
    <text evidence="1">The sequence shown here is derived from an EMBL/GenBank/DDBJ whole genome shotgun (WGS) entry which is preliminary data.</text>
</comment>
<evidence type="ECO:0000313" key="1">
    <source>
        <dbReference type="EMBL" id="TEA09144.1"/>
    </source>
</evidence>
<protein>
    <submittedName>
        <fullName evidence="1">Uncharacterized protein</fullName>
    </submittedName>
</protein>
<evidence type="ECO:0000313" key="2">
    <source>
        <dbReference type="Proteomes" id="UP000294604"/>
    </source>
</evidence>
<accession>A0A4V3I1E8</accession>
<dbReference type="Gene3D" id="3.40.50.300">
    <property type="entry name" value="P-loop containing nucleotide triphosphate hydrolases"/>
    <property type="match status" value="1"/>
</dbReference>
<dbReference type="AlphaFoldDB" id="A0A4V3I1E8"/>
<organism evidence="1 2">
    <name type="scientific">Mycobacteroides salmoniphilum</name>
    <dbReference type="NCBI Taxonomy" id="404941"/>
    <lineage>
        <taxon>Bacteria</taxon>
        <taxon>Bacillati</taxon>
        <taxon>Actinomycetota</taxon>
        <taxon>Actinomycetes</taxon>
        <taxon>Mycobacteriales</taxon>
        <taxon>Mycobacteriaceae</taxon>
        <taxon>Mycobacteroides</taxon>
    </lineage>
</organism>